<proteinExistence type="predicted"/>
<dbReference type="PANTHER" id="PTHR43464">
    <property type="entry name" value="METHYLTRANSFERASE"/>
    <property type="match status" value="1"/>
</dbReference>
<accession>A0A512BAI4</accession>
<evidence type="ECO:0000256" key="2">
    <source>
        <dbReference type="ARBA" id="ARBA00022679"/>
    </source>
</evidence>
<dbReference type="GO" id="GO:0008757">
    <property type="term" value="F:S-adenosylmethionine-dependent methyltransferase activity"/>
    <property type="evidence" value="ECO:0007669"/>
    <property type="project" value="InterPro"/>
</dbReference>
<protein>
    <recommendedName>
        <fullName evidence="4">Methyltransferase type 11 domain-containing protein</fullName>
    </recommendedName>
</protein>
<reference evidence="5 6" key="1">
    <citation type="submission" date="2019-07" db="EMBL/GenBank/DDBJ databases">
        <title>Whole genome shotgun sequence of Segetibacter aerophilus NBRC 106135.</title>
        <authorList>
            <person name="Hosoyama A."/>
            <person name="Uohara A."/>
            <person name="Ohji S."/>
            <person name="Ichikawa N."/>
        </authorList>
    </citation>
    <scope>NUCLEOTIDE SEQUENCE [LARGE SCALE GENOMIC DNA]</scope>
    <source>
        <strain evidence="5 6">NBRC 106135</strain>
    </source>
</reference>
<dbReference type="EMBL" id="BJYT01000004">
    <property type="protein sequence ID" value="GEO08959.1"/>
    <property type="molecule type" value="Genomic_DNA"/>
</dbReference>
<keyword evidence="2" id="KW-0808">Transferase</keyword>
<evidence type="ECO:0000256" key="1">
    <source>
        <dbReference type="ARBA" id="ARBA00022603"/>
    </source>
</evidence>
<dbReference type="Gene3D" id="3.40.50.150">
    <property type="entry name" value="Vaccinia Virus protein VP39"/>
    <property type="match status" value="1"/>
</dbReference>
<evidence type="ECO:0000313" key="6">
    <source>
        <dbReference type="Proteomes" id="UP000321513"/>
    </source>
</evidence>
<feature type="domain" description="Methyltransferase type 11" evidence="4">
    <location>
        <begin position="33"/>
        <end position="134"/>
    </location>
</feature>
<evidence type="ECO:0000256" key="3">
    <source>
        <dbReference type="ARBA" id="ARBA00022691"/>
    </source>
</evidence>
<evidence type="ECO:0000259" key="4">
    <source>
        <dbReference type="Pfam" id="PF08241"/>
    </source>
</evidence>
<keyword evidence="3" id="KW-0949">S-adenosyl-L-methionine</keyword>
<keyword evidence="6" id="KW-1185">Reference proteome</keyword>
<name>A0A512BAI4_9BACT</name>
<dbReference type="InterPro" id="IPR029063">
    <property type="entry name" value="SAM-dependent_MTases_sf"/>
</dbReference>
<keyword evidence="1" id="KW-0489">Methyltransferase</keyword>
<dbReference type="AlphaFoldDB" id="A0A512BAI4"/>
<comment type="caution">
    <text evidence="5">The sequence shown here is derived from an EMBL/GenBank/DDBJ whole genome shotgun (WGS) entry which is preliminary data.</text>
</comment>
<dbReference type="InterPro" id="IPR013216">
    <property type="entry name" value="Methyltransf_11"/>
</dbReference>
<organism evidence="5 6">
    <name type="scientific">Segetibacter aerophilus</name>
    <dbReference type="NCBI Taxonomy" id="670293"/>
    <lineage>
        <taxon>Bacteria</taxon>
        <taxon>Pseudomonadati</taxon>
        <taxon>Bacteroidota</taxon>
        <taxon>Chitinophagia</taxon>
        <taxon>Chitinophagales</taxon>
        <taxon>Chitinophagaceae</taxon>
        <taxon>Segetibacter</taxon>
    </lineage>
</organism>
<dbReference type="Proteomes" id="UP000321513">
    <property type="component" value="Unassembled WGS sequence"/>
</dbReference>
<dbReference type="GO" id="GO:0032259">
    <property type="term" value="P:methylation"/>
    <property type="evidence" value="ECO:0007669"/>
    <property type="project" value="UniProtKB-KW"/>
</dbReference>
<dbReference type="CDD" id="cd02440">
    <property type="entry name" value="AdoMet_MTases"/>
    <property type="match status" value="1"/>
</dbReference>
<gene>
    <name evidence="5" type="ORF">SAE01_14550</name>
</gene>
<dbReference type="Pfam" id="PF08241">
    <property type="entry name" value="Methyltransf_11"/>
    <property type="match status" value="1"/>
</dbReference>
<evidence type="ECO:0000313" key="5">
    <source>
        <dbReference type="EMBL" id="GEO08959.1"/>
    </source>
</evidence>
<dbReference type="PANTHER" id="PTHR43464:SF19">
    <property type="entry name" value="UBIQUINONE BIOSYNTHESIS O-METHYLTRANSFERASE, MITOCHONDRIAL"/>
    <property type="match status" value="1"/>
</dbReference>
<dbReference type="SUPFAM" id="SSF53335">
    <property type="entry name" value="S-adenosyl-L-methionine-dependent methyltransferases"/>
    <property type="match status" value="1"/>
</dbReference>
<sequence>MMKENLQEAFGNIDIYLFDQLLKGRFDGCEKVLDAGCGYGRNLVYFLRNKYEVYGIDQNEEAVVEVQRLSKELHPENPLGNFGVGPVEELPFENNFFDLAICSAVLHFARDTNHFDSMLKSVWRVLAPGGFLFVRLASDIGIEDLVIDVGNGQYYLPDGSERFLVNQQMLLDYTEKLNGQLFEPIKTTNVQNVRCMTTWCLQKL</sequence>
<dbReference type="RefSeq" id="WP_246113182.1">
    <property type="nucleotide sequence ID" value="NZ_BJYT01000004.1"/>
</dbReference>